<proteinExistence type="inferred from homology"/>
<keyword evidence="5 8" id="KW-0560">Oxidoreductase</keyword>
<dbReference type="OrthoDB" id="1055148at2759"/>
<dbReference type="InterPro" id="IPR001128">
    <property type="entry name" value="Cyt_P450"/>
</dbReference>
<dbReference type="GO" id="GO:0004497">
    <property type="term" value="F:monooxygenase activity"/>
    <property type="evidence" value="ECO:0007669"/>
    <property type="project" value="UniProtKB-KW"/>
</dbReference>
<dbReference type="PANTHER" id="PTHR47956">
    <property type="entry name" value="CYTOCHROME P450 71B11-RELATED"/>
    <property type="match status" value="1"/>
</dbReference>
<dbReference type="Pfam" id="PF00067">
    <property type="entry name" value="p450"/>
    <property type="match status" value="1"/>
</dbReference>
<keyword evidence="7 8" id="KW-0408">Iron</keyword>
<keyword evidence="3" id="KW-0812">Transmembrane</keyword>
<dbReference type="GO" id="GO:0044550">
    <property type="term" value="P:secondary metabolite biosynthetic process"/>
    <property type="evidence" value="ECO:0007669"/>
    <property type="project" value="UniProtKB-ARBA"/>
</dbReference>
<sequence length="148" mass="16741">MGYLKLVVKESLRLHPSGVLIPGQSSTITNVKGYHIPAKTRVLINVWSVHRDPKEWEKPDEFIPERFLNNPIDFKGQDFKYIPFGSGRRGCPGISFGMAIVEIAIANLLYWFDWKTPGGEDLDMREGFGVTVNKKIPLELVPISHFSS</sequence>
<dbReference type="GO" id="GO:0016705">
    <property type="term" value="F:oxidoreductase activity, acting on paired donors, with incorporation or reduction of molecular oxygen"/>
    <property type="evidence" value="ECO:0007669"/>
    <property type="project" value="InterPro"/>
</dbReference>
<keyword evidence="6" id="KW-0472">Membrane</keyword>
<dbReference type="Gene3D" id="1.10.630.10">
    <property type="entry name" value="Cytochrome P450"/>
    <property type="match status" value="1"/>
</dbReference>
<evidence type="ECO:0000256" key="5">
    <source>
        <dbReference type="ARBA" id="ARBA00023002"/>
    </source>
</evidence>
<evidence type="ECO:0000256" key="4">
    <source>
        <dbReference type="ARBA" id="ARBA00022989"/>
    </source>
</evidence>
<accession>A0A7J6VDV2</accession>
<evidence type="ECO:0000256" key="1">
    <source>
        <dbReference type="ARBA" id="ARBA00004167"/>
    </source>
</evidence>
<evidence type="ECO:0000256" key="7">
    <source>
        <dbReference type="PIRSR" id="PIRSR602401-1"/>
    </source>
</evidence>
<keyword evidence="8" id="KW-0503">Monooxygenase</keyword>
<dbReference type="PANTHER" id="PTHR47956:SF10">
    <property type="entry name" value="CYTOCHROME P450 FAMILY 71 PROTEIN"/>
    <property type="match status" value="1"/>
</dbReference>
<comment type="subcellular location">
    <subcellularLocation>
        <location evidence="1">Membrane</location>
        <topology evidence="1">Single-pass membrane protein</topology>
    </subcellularLocation>
</comment>
<dbReference type="InterPro" id="IPR036396">
    <property type="entry name" value="Cyt_P450_sf"/>
</dbReference>
<dbReference type="InterPro" id="IPR017972">
    <property type="entry name" value="Cyt_P450_CS"/>
</dbReference>
<organism evidence="9 10">
    <name type="scientific">Thalictrum thalictroides</name>
    <name type="common">Rue-anemone</name>
    <name type="synonym">Anemone thalictroides</name>
    <dbReference type="NCBI Taxonomy" id="46969"/>
    <lineage>
        <taxon>Eukaryota</taxon>
        <taxon>Viridiplantae</taxon>
        <taxon>Streptophyta</taxon>
        <taxon>Embryophyta</taxon>
        <taxon>Tracheophyta</taxon>
        <taxon>Spermatophyta</taxon>
        <taxon>Magnoliopsida</taxon>
        <taxon>Ranunculales</taxon>
        <taxon>Ranunculaceae</taxon>
        <taxon>Thalictroideae</taxon>
        <taxon>Thalictrum</taxon>
    </lineage>
</organism>
<protein>
    <submittedName>
        <fullName evidence="9">Cytochrome p450</fullName>
    </submittedName>
</protein>
<dbReference type="Proteomes" id="UP000554482">
    <property type="component" value="Unassembled WGS sequence"/>
</dbReference>
<comment type="cofactor">
    <cofactor evidence="7">
        <name>heme</name>
        <dbReference type="ChEBI" id="CHEBI:30413"/>
    </cofactor>
</comment>
<dbReference type="AlphaFoldDB" id="A0A7J6VDV2"/>
<keyword evidence="10" id="KW-1185">Reference proteome</keyword>
<comment type="similarity">
    <text evidence="2 8">Belongs to the cytochrome P450 family.</text>
</comment>
<keyword evidence="4" id="KW-1133">Transmembrane helix</keyword>
<comment type="caution">
    <text evidence="9">The sequence shown here is derived from an EMBL/GenBank/DDBJ whole genome shotgun (WGS) entry which is preliminary data.</text>
</comment>
<dbReference type="SUPFAM" id="SSF48264">
    <property type="entry name" value="Cytochrome P450"/>
    <property type="match status" value="1"/>
</dbReference>
<evidence type="ECO:0000256" key="2">
    <source>
        <dbReference type="ARBA" id="ARBA00010617"/>
    </source>
</evidence>
<evidence type="ECO:0000256" key="8">
    <source>
        <dbReference type="RuleBase" id="RU000461"/>
    </source>
</evidence>
<dbReference type="PRINTS" id="PR00463">
    <property type="entry name" value="EP450I"/>
</dbReference>
<evidence type="ECO:0000313" key="9">
    <source>
        <dbReference type="EMBL" id="KAF5182400.1"/>
    </source>
</evidence>
<dbReference type="EMBL" id="JABWDY010034788">
    <property type="protein sequence ID" value="KAF5182400.1"/>
    <property type="molecule type" value="Genomic_DNA"/>
</dbReference>
<feature type="binding site" description="axial binding residue" evidence="7">
    <location>
        <position position="91"/>
    </location>
    <ligand>
        <name>heme</name>
        <dbReference type="ChEBI" id="CHEBI:30413"/>
    </ligand>
    <ligandPart>
        <name>Fe</name>
        <dbReference type="ChEBI" id="CHEBI:18248"/>
    </ligandPart>
</feature>
<reference evidence="9 10" key="1">
    <citation type="submission" date="2020-06" db="EMBL/GenBank/DDBJ databases">
        <title>Transcriptomic and genomic resources for Thalictrum thalictroides and T. hernandezii: Facilitating candidate gene discovery in an emerging model plant lineage.</title>
        <authorList>
            <person name="Arias T."/>
            <person name="Riano-Pachon D.M."/>
            <person name="Di Stilio V.S."/>
        </authorList>
    </citation>
    <scope>NUCLEOTIDE SEQUENCE [LARGE SCALE GENOMIC DNA]</scope>
    <source>
        <strain evidence="10">cv. WT478/WT964</strain>
        <tissue evidence="9">Leaves</tissue>
    </source>
</reference>
<keyword evidence="7 8" id="KW-0349">Heme</keyword>
<dbReference type="GO" id="GO:0016020">
    <property type="term" value="C:membrane"/>
    <property type="evidence" value="ECO:0007669"/>
    <property type="project" value="UniProtKB-SubCell"/>
</dbReference>
<dbReference type="GO" id="GO:0020037">
    <property type="term" value="F:heme binding"/>
    <property type="evidence" value="ECO:0007669"/>
    <property type="project" value="InterPro"/>
</dbReference>
<dbReference type="GO" id="GO:0005506">
    <property type="term" value="F:iron ion binding"/>
    <property type="evidence" value="ECO:0007669"/>
    <property type="project" value="InterPro"/>
</dbReference>
<gene>
    <name evidence="9" type="ORF">FRX31_028013</name>
</gene>
<dbReference type="InterPro" id="IPR050193">
    <property type="entry name" value="Cytochrome_P450_71"/>
</dbReference>
<keyword evidence="7 8" id="KW-0479">Metal-binding</keyword>
<name>A0A7J6VDV2_THATH</name>
<evidence type="ECO:0000313" key="10">
    <source>
        <dbReference type="Proteomes" id="UP000554482"/>
    </source>
</evidence>
<dbReference type="PROSITE" id="PS00086">
    <property type="entry name" value="CYTOCHROME_P450"/>
    <property type="match status" value="1"/>
</dbReference>
<evidence type="ECO:0000256" key="6">
    <source>
        <dbReference type="ARBA" id="ARBA00023136"/>
    </source>
</evidence>
<evidence type="ECO:0000256" key="3">
    <source>
        <dbReference type="ARBA" id="ARBA00022692"/>
    </source>
</evidence>
<dbReference type="InterPro" id="IPR002401">
    <property type="entry name" value="Cyt_P450_E_grp-I"/>
</dbReference>